<keyword evidence="1" id="KW-0812">Transmembrane</keyword>
<comment type="caution">
    <text evidence="2">The sequence shown here is derived from an EMBL/GenBank/DDBJ whole genome shotgun (WGS) entry which is preliminary data.</text>
</comment>
<keyword evidence="1" id="KW-1133">Transmembrane helix</keyword>
<keyword evidence="1" id="KW-0472">Membrane</keyword>
<reference evidence="2 3" key="1">
    <citation type="submission" date="2018-12" db="EMBL/GenBank/DDBJ databases">
        <title>Legionella sp,whole genome shotgun sequence.</title>
        <authorList>
            <person name="Wu H."/>
        </authorList>
    </citation>
    <scope>NUCLEOTIDE SEQUENCE [LARGE SCALE GENOMIC DNA]</scope>
    <source>
        <strain evidence="3">km714</strain>
    </source>
</reference>
<feature type="transmembrane region" description="Helical" evidence="1">
    <location>
        <begin position="12"/>
        <end position="31"/>
    </location>
</feature>
<dbReference type="Proteomes" id="UP000288012">
    <property type="component" value="Unassembled WGS sequence"/>
</dbReference>
<evidence type="ECO:0000313" key="3">
    <source>
        <dbReference type="Proteomes" id="UP000288012"/>
    </source>
</evidence>
<evidence type="ECO:0000256" key="1">
    <source>
        <dbReference type="SAM" id="Phobius"/>
    </source>
</evidence>
<organism evidence="2 3">
    <name type="scientific">Legionella septentrionalis</name>
    <dbReference type="NCBI Taxonomy" id="2498109"/>
    <lineage>
        <taxon>Bacteria</taxon>
        <taxon>Pseudomonadati</taxon>
        <taxon>Pseudomonadota</taxon>
        <taxon>Gammaproteobacteria</taxon>
        <taxon>Legionellales</taxon>
        <taxon>Legionellaceae</taxon>
        <taxon>Legionella</taxon>
    </lineage>
</organism>
<evidence type="ECO:0000313" key="2">
    <source>
        <dbReference type="EMBL" id="RUQ85332.1"/>
    </source>
</evidence>
<dbReference type="AlphaFoldDB" id="A0A433JJC1"/>
<proteinExistence type="predicted"/>
<name>A0A433JJC1_9GAMM</name>
<dbReference type="EMBL" id="RZGR01000017">
    <property type="protein sequence ID" value="RUQ85332.1"/>
    <property type="molecule type" value="Genomic_DNA"/>
</dbReference>
<sequence>MKKSSGFSLTEILLGLLLSSFILAALLTYYLGSKQQFIRLQAELEDAFEMLLITDLIQGSVRKAGFTPCLRVDYLTTAHPGLRPLQLVDPHTLQVNRMSEYFGVVEEILTPTEIKVRSLNIKPQQFVLIADCYHGEVKQVQSLRTQGKHQTIVLKEPLMFTYHSPVYVGEWLQEKFFIQNKPQKTSLLYRLKHTDELTTAVKKIHFSVQENFEQILLQTDLELNNGKRIILQTTVRT</sequence>
<protein>
    <recommendedName>
        <fullName evidence="4">Prepilin-type N-terminal cleavage/methylation domain-containing protein</fullName>
    </recommendedName>
</protein>
<evidence type="ECO:0008006" key="4">
    <source>
        <dbReference type="Google" id="ProtNLM"/>
    </source>
</evidence>
<dbReference type="RefSeq" id="WP_127057295.1">
    <property type="nucleotide sequence ID" value="NZ_RZGR01000017.1"/>
</dbReference>
<gene>
    <name evidence="2" type="ORF">EKM59_06745</name>
</gene>
<keyword evidence="3" id="KW-1185">Reference proteome</keyword>
<accession>A0A433JJC1</accession>